<dbReference type="EMBL" id="JACHEK010000013">
    <property type="protein sequence ID" value="MBB6147248.1"/>
    <property type="molecule type" value="Genomic_DNA"/>
</dbReference>
<protein>
    <submittedName>
        <fullName evidence="2">Flagellar hook-associated protein 3 FlgL</fullName>
    </submittedName>
</protein>
<dbReference type="InterPro" id="IPR001029">
    <property type="entry name" value="Flagellin_N"/>
</dbReference>
<dbReference type="SUPFAM" id="SSF64518">
    <property type="entry name" value="Phase 1 flagellin"/>
    <property type="match status" value="1"/>
</dbReference>
<dbReference type="InterPro" id="IPR013384">
    <property type="entry name" value="Flagell_FlgL"/>
</dbReference>
<dbReference type="AlphaFoldDB" id="A0A841K9L3"/>
<gene>
    <name evidence="2" type="ORF">HNQ77_005242</name>
</gene>
<sequence>MKSPKEIRFMRVDPLYINNTVAALDAATATEQNLTNELSTGVKVNSISDDPVAFAQNVLLSSQLSADDTFAQTASSTQSLLQVSDTALGSVVSQLTQAISLATEGNNGTLNAANLQTISTQLVGIRDEVLSLANSSYLGSYIFSGSQGATSPFTLDTSTTPATVTYQGDEDISYVQTPNGHTIQTNLPGDQIFNAPGASVLGSLNALIADFSSGTAAPTSVADLGQLNQALNYVDQQRTVLDASITQMTAASNYSASESVQLQSAQDLLLQTNTAQVASQLSSAETQQAALTQVIAAIEKQGTLFDSI</sequence>
<organism evidence="2 3">
    <name type="scientific">Silvibacterium bohemicum</name>
    <dbReference type="NCBI Taxonomy" id="1577686"/>
    <lineage>
        <taxon>Bacteria</taxon>
        <taxon>Pseudomonadati</taxon>
        <taxon>Acidobacteriota</taxon>
        <taxon>Terriglobia</taxon>
        <taxon>Terriglobales</taxon>
        <taxon>Acidobacteriaceae</taxon>
        <taxon>Silvibacterium</taxon>
    </lineage>
</organism>
<comment type="caution">
    <text evidence="2">The sequence shown here is derived from an EMBL/GenBank/DDBJ whole genome shotgun (WGS) entry which is preliminary data.</text>
</comment>
<keyword evidence="2" id="KW-0969">Cilium</keyword>
<feature type="domain" description="Flagellin N-terminal" evidence="1">
    <location>
        <begin position="19"/>
        <end position="147"/>
    </location>
</feature>
<dbReference type="Proteomes" id="UP000538666">
    <property type="component" value="Unassembled WGS sequence"/>
</dbReference>
<evidence type="ECO:0000259" key="1">
    <source>
        <dbReference type="Pfam" id="PF00669"/>
    </source>
</evidence>
<name>A0A841K9L3_9BACT</name>
<dbReference type="GO" id="GO:0071973">
    <property type="term" value="P:bacterial-type flagellum-dependent cell motility"/>
    <property type="evidence" value="ECO:0007669"/>
    <property type="project" value="InterPro"/>
</dbReference>
<dbReference type="GO" id="GO:0009424">
    <property type="term" value="C:bacterial-type flagellum hook"/>
    <property type="evidence" value="ECO:0007669"/>
    <property type="project" value="InterPro"/>
</dbReference>
<dbReference type="PANTHER" id="PTHR42792">
    <property type="entry name" value="FLAGELLIN"/>
    <property type="match status" value="1"/>
</dbReference>
<dbReference type="Gene3D" id="1.20.1330.10">
    <property type="entry name" value="f41 fragment of flagellin, N-terminal domain"/>
    <property type="match status" value="1"/>
</dbReference>
<evidence type="ECO:0000313" key="3">
    <source>
        <dbReference type="Proteomes" id="UP000538666"/>
    </source>
</evidence>
<keyword evidence="3" id="KW-1185">Reference proteome</keyword>
<dbReference type="Pfam" id="PF00669">
    <property type="entry name" value="Flagellin_N"/>
    <property type="match status" value="1"/>
</dbReference>
<reference evidence="2 3" key="1">
    <citation type="submission" date="2020-08" db="EMBL/GenBank/DDBJ databases">
        <title>Genomic Encyclopedia of Type Strains, Phase IV (KMG-IV): sequencing the most valuable type-strain genomes for metagenomic binning, comparative biology and taxonomic classification.</title>
        <authorList>
            <person name="Goeker M."/>
        </authorList>
    </citation>
    <scope>NUCLEOTIDE SEQUENCE [LARGE SCALE GENOMIC DNA]</scope>
    <source>
        <strain evidence="2 3">DSM 103733</strain>
    </source>
</reference>
<dbReference type="GO" id="GO:0005198">
    <property type="term" value="F:structural molecule activity"/>
    <property type="evidence" value="ECO:0007669"/>
    <property type="project" value="InterPro"/>
</dbReference>
<evidence type="ECO:0000313" key="2">
    <source>
        <dbReference type="EMBL" id="MBB6147248.1"/>
    </source>
</evidence>
<keyword evidence="2" id="KW-0282">Flagellum</keyword>
<keyword evidence="2" id="KW-0966">Cell projection</keyword>
<dbReference type="PANTHER" id="PTHR42792:SF1">
    <property type="entry name" value="FLAGELLAR HOOK-ASSOCIATED PROTEIN 3"/>
    <property type="match status" value="1"/>
</dbReference>
<dbReference type="RefSeq" id="WP_231581396.1">
    <property type="nucleotide sequence ID" value="NZ_JACHEK010000013.1"/>
</dbReference>
<proteinExistence type="predicted"/>
<accession>A0A841K9L3</accession>
<dbReference type="NCBIfam" id="TIGR02550">
    <property type="entry name" value="flagell_flgL"/>
    <property type="match status" value="1"/>
</dbReference>
<dbReference type="InterPro" id="IPR001492">
    <property type="entry name" value="Flagellin"/>
</dbReference>